<protein>
    <submittedName>
        <fullName evidence="2">Uncharacterized protein</fullName>
    </submittedName>
</protein>
<dbReference type="EMBL" id="KZ678149">
    <property type="protein sequence ID" value="PSN60427.1"/>
    <property type="molecule type" value="Genomic_DNA"/>
</dbReference>
<dbReference type="Proteomes" id="UP000240883">
    <property type="component" value="Unassembled WGS sequence"/>
</dbReference>
<gene>
    <name evidence="2" type="ORF">BS50DRAFT_640175</name>
</gene>
<dbReference type="AlphaFoldDB" id="A0A2T2N4Q7"/>
<feature type="region of interest" description="Disordered" evidence="1">
    <location>
        <begin position="79"/>
        <end position="143"/>
    </location>
</feature>
<keyword evidence="3" id="KW-1185">Reference proteome</keyword>
<evidence type="ECO:0000256" key="1">
    <source>
        <dbReference type="SAM" id="MobiDB-lite"/>
    </source>
</evidence>
<evidence type="ECO:0000313" key="2">
    <source>
        <dbReference type="EMBL" id="PSN60427.1"/>
    </source>
</evidence>
<accession>A0A2T2N4Q7</accession>
<evidence type="ECO:0000313" key="3">
    <source>
        <dbReference type="Proteomes" id="UP000240883"/>
    </source>
</evidence>
<proteinExistence type="predicted"/>
<sequence>MNNNKCQFRKSLAYEDPLVYAVSATFDEQTKPDTNPNGNGKAKLTASLRYSVTEVYDNPVVPTPFPHITNVGPTQIQPFHASGLNISNPPPFPTAPKPFRTSGLSTPAPCPPKPLPQSHKRPLDETGPSSDPKRPHPNLSFSARQSQTIEAYALKLADELASSGTAAADEGRRASAEFLEKLGAVLDGSEEEQQLFIDYHLRPGARRFRGRSIWW</sequence>
<reference evidence="2 3" key="1">
    <citation type="journal article" date="2018" name="Front. Microbiol.">
        <title>Genome-Wide Analysis of Corynespora cassiicola Leaf Fall Disease Putative Effectors.</title>
        <authorList>
            <person name="Lopez D."/>
            <person name="Ribeiro S."/>
            <person name="Label P."/>
            <person name="Fumanal B."/>
            <person name="Venisse J.S."/>
            <person name="Kohler A."/>
            <person name="de Oliveira R.R."/>
            <person name="Labutti K."/>
            <person name="Lipzen A."/>
            <person name="Lail K."/>
            <person name="Bauer D."/>
            <person name="Ohm R.A."/>
            <person name="Barry K.W."/>
            <person name="Spatafora J."/>
            <person name="Grigoriev I.V."/>
            <person name="Martin F.M."/>
            <person name="Pujade-Renaud V."/>
        </authorList>
    </citation>
    <scope>NUCLEOTIDE SEQUENCE [LARGE SCALE GENOMIC DNA]</scope>
    <source>
        <strain evidence="2 3">Philippines</strain>
    </source>
</reference>
<name>A0A2T2N4Q7_CORCC</name>
<organism evidence="2 3">
    <name type="scientific">Corynespora cassiicola Philippines</name>
    <dbReference type="NCBI Taxonomy" id="1448308"/>
    <lineage>
        <taxon>Eukaryota</taxon>
        <taxon>Fungi</taxon>
        <taxon>Dikarya</taxon>
        <taxon>Ascomycota</taxon>
        <taxon>Pezizomycotina</taxon>
        <taxon>Dothideomycetes</taxon>
        <taxon>Pleosporomycetidae</taxon>
        <taxon>Pleosporales</taxon>
        <taxon>Corynesporascaceae</taxon>
        <taxon>Corynespora</taxon>
    </lineage>
</organism>